<dbReference type="PROSITE" id="PS50005">
    <property type="entry name" value="TPR"/>
    <property type="match status" value="1"/>
</dbReference>
<dbReference type="InterPro" id="IPR011990">
    <property type="entry name" value="TPR-like_helical_dom_sf"/>
</dbReference>
<gene>
    <name evidence="3" type="ORF">AB2B41_20395</name>
</gene>
<comment type="caution">
    <text evidence="3">The sequence shown here is derived from an EMBL/GenBank/DDBJ whole genome shotgun (WGS) entry which is preliminary data.</text>
</comment>
<dbReference type="SMART" id="SM00028">
    <property type="entry name" value="TPR"/>
    <property type="match status" value="3"/>
</dbReference>
<dbReference type="Gene3D" id="1.25.40.10">
    <property type="entry name" value="Tetratricopeptide repeat domain"/>
    <property type="match status" value="2"/>
</dbReference>
<evidence type="ECO:0000256" key="1">
    <source>
        <dbReference type="PROSITE-ProRule" id="PRU00339"/>
    </source>
</evidence>
<name>A0ABV3RVC7_9RHOB</name>
<dbReference type="PANTHER" id="PTHR43081">
    <property type="entry name" value="ADENYLATE CYCLASE, TERMINAL-DIFFERENTIATION SPECIFIC-RELATED"/>
    <property type="match status" value="1"/>
</dbReference>
<reference evidence="3 4" key="1">
    <citation type="submission" date="2024-07" db="EMBL/GenBank/DDBJ databases">
        <title>Marimonas sp.nov., isolated from tidal-flat sediment.</title>
        <authorList>
            <person name="Jayan J.N."/>
            <person name="Lee S.S."/>
        </authorList>
    </citation>
    <scope>NUCLEOTIDE SEQUENCE [LARGE SCALE GENOMIC DNA]</scope>
    <source>
        <strain evidence="3 4">MJW-29</strain>
    </source>
</reference>
<dbReference type="Gene3D" id="3.30.70.1230">
    <property type="entry name" value="Nucleotide cyclase"/>
    <property type="match status" value="1"/>
</dbReference>
<keyword evidence="3" id="KW-0548">Nucleotidyltransferase</keyword>
<feature type="repeat" description="TPR" evidence="1">
    <location>
        <begin position="405"/>
        <end position="438"/>
    </location>
</feature>
<dbReference type="CDD" id="cd07302">
    <property type="entry name" value="CHD"/>
    <property type="match status" value="1"/>
</dbReference>
<dbReference type="EC" id="2.7.7.-" evidence="3"/>
<dbReference type="InterPro" id="IPR001054">
    <property type="entry name" value="A/G_cyclase"/>
</dbReference>
<dbReference type="NCBIfam" id="NF047558">
    <property type="entry name" value="TPR_END_plus"/>
    <property type="match status" value="1"/>
</dbReference>
<organism evidence="3 4">
    <name type="scientific">Sulfitobacter sediminis</name>
    <dbReference type="NCBI Taxonomy" id="3234186"/>
    <lineage>
        <taxon>Bacteria</taxon>
        <taxon>Pseudomonadati</taxon>
        <taxon>Pseudomonadota</taxon>
        <taxon>Alphaproteobacteria</taxon>
        <taxon>Rhodobacterales</taxon>
        <taxon>Roseobacteraceae</taxon>
        <taxon>Sulfitobacter</taxon>
    </lineage>
</organism>
<dbReference type="GO" id="GO:0016779">
    <property type="term" value="F:nucleotidyltransferase activity"/>
    <property type="evidence" value="ECO:0007669"/>
    <property type="project" value="UniProtKB-KW"/>
</dbReference>
<keyword evidence="4" id="KW-1185">Reference proteome</keyword>
<dbReference type="SUPFAM" id="SSF55073">
    <property type="entry name" value="Nucleotide cyclase"/>
    <property type="match status" value="1"/>
</dbReference>
<protein>
    <submittedName>
        <fullName evidence="3">Adenylate/guanylate cyclase domain-containing protein</fullName>
        <ecNumber evidence="3">2.7.7.-</ecNumber>
    </submittedName>
</protein>
<keyword evidence="1" id="KW-0802">TPR repeat</keyword>
<proteinExistence type="predicted"/>
<dbReference type="InterPro" id="IPR050697">
    <property type="entry name" value="Adenylyl/Guanylyl_Cyclase_3/4"/>
</dbReference>
<sequence length="616" mass="68648">MERRLAAILAADVVGYSRLMGANEVGTLNALRDIRTDLIEGVVAKEGGRIVKLMGDGILLEFPSVVNALNCALEVQQKMAERNTHIPDDRQIHFRIGVNIGDILIEDGDVFGDGVNIAARLEALAHPGGIAVSGAVRDQVGKRLQIVFEPAGEQRLKNIEGAVSVFHVQTARRPASPVPAEPATVPSIAVLPFSNMSGDPEQEYFADGITEDLITDLSKLSGLFVVSRNSAFVYKNRHSNMIEVARDLGVQNILEGSVRKAGNRVRITAQLIDGVTGGNKWADRYDRDLSDIFALQDEITKTIVDQLHIRLVDKETRHSAPTENADAYNLYLKGRQYFHMRSRKYLEEARQLFLEALQHDPDFARAYVGLAECEARMNDWHGTTYAIEDIIAMSKRAIELAPDLAEAHAALGLAYQISGRDGEAVAAYRMALSLDPLCYDAHHNFARYHRGKQQHERSAYHFIRALEIKPDDYRSPLLLMTDLHALGRVDERDRYLELGLKRVEDAVAHKPDNPDPLELAAATLAGFGRMDEARGLLSRAEASDPEGRSTNGYNAACVYALLGERDTALEWLEKIYPALGRVQREWLRNDPDFSSLHGDPRFQRLVSFPEDRDEDR</sequence>
<keyword evidence="3" id="KW-0808">Transferase</keyword>
<dbReference type="PROSITE" id="PS50125">
    <property type="entry name" value="GUANYLATE_CYCLASE_2"/>
    <property type="match status" value="1"/>
</dbReference>
<dbReference type="Pfam" id="PF00211">
    <property type="entry name" value="Guanylate_cyc"/>
    <property type="match status" value="1"/>
</dbReference>
<dbReference type="Proteomes" id="UP001556098">
    <property type="component" value="Unassembled WGS sequence"/>
</dbReference>
<dbReference type="SUPFAM" id="SSF48452">
    <property type="entry name" value="TPR-like"/>
    <property type="match status" value="1"/>
</dbReference>
<evidence type="ECO:0000259" key="2">
    <source>
        <dbReference type="PROSITE" id="PS50125"/>
    </source>
</evidence>
<evidence type="ECO:0000313" key="4">
    <source>
        <dbReference type="Proteomes" id="UP001556098"/>
    </source>
</evidence>
<dbReference type="EMBL" id="JBFNXX010000026">
    <property type="protein sequence ID" value="MEW9921973.1"/>
    <property type="molecule type" value="Genomic_DNA"/>
</dbReference>
<dbReference type="Pfam" id="PF13181">
    <property type="entry name" value="TPR_8"/>
    <property type="match status" value="1"/>
</dbReference>
<dbReference type="InterPro" id="IPR029787">
    <property type="entry name" value="Nucleotide_cyclase"/>
</dbReference>
<dbReference type="PANTHER" id="PTHR43081:SF19">
    <property type="entry name" value="PH-SENSITIVE ADENYLATE CYCLASE RV1264"/>
    <property type="match status" value="1"/>
</dbReference>
<accession>A0ABV3RVC7</accession>
<evidence type="ECO:0000313" key="3">
    <source>
        <dbReference type="EMBL" id="MEW9921973.1"/>
    </source>
</evidence>
<feature type="domain" description="Guanylate cyclase" evidence="2">
    <location>
        <begin position="7"/>
        <end position="122"/>
    </location>
</feature>
<dbReference type="InterPro" id="IPR019734">
    <property type="entry name" value="TPR_rpt"/>
</dbReference>
<dbReference type="RefSeq" id="WP_367879672.1">
    <property type="nucleotide sequence ID" value="NZ_JBFNXX010000026.1"/>
</dbReference>
<dbReference type="Gene3D" id="3.40.50.10070">
    <property type="entry name" value="TolB, N-terminal domain"/>
    <property type="match status" value="1"/>
</dbReference>